<dbReference type="InterPro" id="IPR010699">
    <property type="entry name" value="DUF1275"/>
</dbReference>
<dbReference type="Pfam" id="PF06912">
    <property type="entry name" value="DUF1275"/>
    <property type="match status" value="1"/>
</dbReference>
<reference evidence="3" key="1">
    <citation type="submission" date="2022-07" db="EMBL/GenBank/DDBJ databases">
        <title>Genome Sequence of Physisporinus lineatus.</title>
        <authorList>
            <person name="Buettner E."/>
        </authorList>
    </citation>
    <scope>NUCLEOTIDE SEQUENCE</scope>
    <source>
        <strain evidence="3">VT162</strain>
    </source>
</reference>
<dbReference type="EMBL" id="JANAWD010000158">
    <property type="protein sequence ID" value="KAJ3485293.1"/>
    <property type="molecule type" value="Genomic_DNA"/>
</dbReference>
<feature type="transmembrane region" description="Helical" evidence="2">
    <location>
        <begin position="266"/>
        <end position="286"/>
    </location>
</feature>
<keyword evidence="2" id="KW-0812">Transmembrane</keyword>
<evidence type="ECO:0008006" key="5">
    <source>
        <dbReference type="Google" id="ProtNLM"/>
    </source>
</evidence>
<keyword evidence="4" id="KW-1185">Reference proteome</keyword>
<proteinExistence type="predicted"/>
<feature type="transmembrane region" description="Helical" evidence="2">
    <location>
        <begin position="179"/>
        <end position="198"/>
    </location>
</feature>
<evidence type="ECO:0000256" key="1">
    <source>
        <dbReference type="SAM" id="MobiDB-lite"/>
    </source>
</evidence>
<feature type="transmembrane region" description="Helical" evidence="2">
    <location>
        <begin position="243"/>
        <end position="260"/>
    </location>
</feature>
<dbReference type="Proteomes" id="UP001212997">
    <property type="component" value="Unassembled WGS sequence"/>
</dbReference>
<dbReference type="PANTHER" id="PTHR37488">
    <property type="entry name" value="DUF1275 DOMAIN-CONTAINING PROTEIN"/>
    <property type="match status" value="1"/>
</dbReference>
<dbReference type="AlphaFoldDB" id="A0AAD5V8E5"/>
<sequence length="290" mass="30676">MSTTVGSKGLLPQPVSANGSEVSLPKPNNSSRLWVSPSTVFTKAHIMKDVDPERATLPMAAYCFMTGFIDSVSFTAVFIWCGFQTGNSVQLALALARLFSGPPGQRDTAFHLPDALALGSIITFLAGSSLGRLGDKIGSKTRAWLCLGTIIQALFTMAAAISSWKANQPSIAESRGNPAWTGVLAFVTIGFLSASLGLQGIMGKRVNTQFATTVVLTTVWCELVADPKLFTLRRGVVSRDHKLIAILALFVGGFAGRALIDVIGSPATLGVGTGVRVLIAFWFLFVPAKV</sequence>
<name>A0AAD5V8E5_9APHY</name>
<accession>A0AAD5V8E5</accession>
<gene>
    <name evidence="3" type="ORF">NLI96_g5072</name>
</gene>
<organism evidence="3 4">
    <name type="scientific">Meripilus lineatus</name>
    <dbReference type="NCBI Taxonomy" id="2056292"/>
    <lineage>
        <taxon>Eukaryota</taxon>
        <taxon>Fungi</taxon>
        <taxon>Dikarya</taxon>
        <taxon>Basidiomycota</taxon>
        <taxon>Agaricomycotina</taxon>
        <taxon>Agaricomycetes</taxon>
        <taxon>Polyporales</taxon>
        <taxon>Meripilaceae</taxon>
        <taxon>Meripilus</taxon>
    </lineage>
</organism>
<evidence type="ECO:0000313" key="4">
    <source>
        <dbReference type="Proteomes" id="UP001212997"/>
    </source>
</evidence>
<keyword evidence="2" id="KW-1133">Transmembrane helix</keyword>
<feature type="compositionally biased region" description="Polar residues" evidence="1">
    <location>
        <begin position="15"/>
        <end position="29"/>
    </location>
</feature>
<evidence type="ECO:0000313" key="3">
    <source>
        <dbReference type="EMBL" id="KAJ3485293.1"/>
    </source>
</evidence>
<comment type="caution">
    <text evidence="3">The sequence shown here is derived from an EMBL/GenBank/DDBJ whole genome shotgun (WGS) entry which is preliminary data.</text>
</comment>
<feature type="region of interest" description="Disordered" evidence="1">
    <location>
        <begin position="1"/>
        <end position="29"/>
    </location>
</feature>
<dbReference type="PANTHER" id="PTHR37488:SF2">
    <property type="entry name" value="DUF1275 DOMAIN-CONTAINING PROTEIN"/>
    <property type="match status" value="1"/>
</dbReference>
<feature type="transmembrane region" description="Helical" evidence="2">
    <location>
        <begin position="143"/>
        <end position="164"/>
    </location>
</feature>
<keyword evidence="2" id="KW-0472">Membrane</keyword>
<protein>
    <recommendedName>
        <fullName evidence="5">DUF1275 domain protein</fullName>
    </recommendedName>
</protein>
<evidence type="ECO:0000256" key="2">
    <source>
        <dbReference type="SAM" id="Phobius"/>
    </source>
</evidence>
<feature type="transmembrane region" description="Helical" evidence="2">
    <location>
        <begin position="110"/>
        <end position="131"/>
    </location>
</feature>